<evidence type="ECO:0000313" key="2">
    <source>
        <dbReference type="Proteomes" id="UP000195080"/>
    </source>
</evidence>
<name>A0ABZ2T625_9ENTE</name>
<dbReference type="Proteomes" id="UP000195080">
    <property type="component" value="Chromosome"/>
</dbReference>
<reference evidence="2" key="1">
    <citation type="submission" date="2017-05" db="EMBL/GenBank/DDBJ databases">
        <title>The Genome Sequence of EEnterococcus faecalis 9F2_4866.</title>
        <authorList>
            <consortium name="The Broad Institute Genomics Platform"/>
            <consortium name="The Broad Institute Genomic Center for Infectious Diseases"/>
            <person name="Earl A."/>
            <person name="Manson A."/>
            <person name="Schwartman J."/>
            <person name="Gilmore M."/>
            <person name="Abouelleil A."/>
            <person name="Cao P."/>
            <person name="Chapman S."/>
            <person name="Cusick C."/>
            <person name="Shea T."/>
            <person name="Young S."/>
            <person name="Neafsey D."/>
            <person name="Nusbaum C."/>
            <person name="Birren B."/>
        </authorList>
    </citation>
    <scope>NUCLEOTIDE SEQUENCE [LARGE SCALE GENOMIC DNA]</scope>
    <source>
        <strain evidence="2">12C11_DIV0727</strain>
    </source>
</reference>
<proteinExistence type="predicted"/>
<dbReference type="EMBL" id="CP147248">
    <property type="protein sequence ID" value="WYJ86810.1"/>
    <property type="molecule type" value="Genomic_DNA"/>
</dbReference>
<accession>A0ABZ2T625</accession>
<evidence type="ECO:0000313" key="1">
    <source>
        <dbReference type="EMBL" id="WYJ86810.1"/>
    </source>
</evidence>
<dbReference type="RefSeq" id="WP_086443700.1">
    <property type="nucleotide sequence ID" value="NZ_CP147248.1"/>
</dbReference>
<gene>
    <name evidence="1" type="ORF">A5866_001894</name>
</gene>
<protein>
    <submittedName>
        <fullName evidence="1">Uncharacterized protein</fullName>
    </submittedName>
</protein>
<keyword evidence="2" id="KW-1185">Reference proteome</keyword>
<sequence>MKNIKTVILDKYRNKQNYEELENGIYKDLKNKRYVITLRFEIENNENSQYPLEDILDKYYVNCTSHIVEDGNYLEVELEDGNDDNFESFDTIKEIASLEGKRVYNKEDDGYIKLVIE</sequence>
<reference evidence="1 2" key="2">
    <citation type="submission" date="2024-03" db="EMBL/GenBank/DDBJ databases">
        <title>The Genome Sequence of Enterococcus sp. DIV0727d.</title>
        <authorList>
            <consortium name="The Broad Institute Genomics Platform"/>
            <consortium name="The Broad Institute Microbial Omics Core"/>
            <consortium name="The Broad Institute Genomic Center for Infectious Diseases"/>
            <person name="Earl A."/>
            <person name="Manson A."/>
            <person name="Gilmore M."/>
            <person name="Schwartman J."/>
            <person name="Shea T."/>
            <person name="Abouelleil A."/>
            <person name="Cao P."/>
            <person name="Chapman S."/>
            <person name="Cusick C."/>
            <person name="Young S."/>
            <person name="Neafsey D."/>
            <person name="Nusbaum C."/>
            <person name="Birren B."/>
        </authorList>
    </citation>
    <scope>NUCLEOTIDE SEQUENCE [LARGE SCALE GENOMIC DNA]</scope>
    <source>
        <strain evidence="1 2">12C11_DIV0727</strain>
    </source>
</reference>
<organism evidence="1 2">
    <name type="scientific">Candidatus Enterococcus lemimoniae</name>
    <dbReference type="NCBI Taxonomy" id="1834167"/>
    <lineage>
        <taxon>Bacteria</taxon>
        <taxon>Bacillati</taxon>
        <taxon>Bacillota</taxon>
        <taxon>Bacilli</taxon>
        <taxon>Lactobacillales</taxon>
        <taxon>Enterococcaceae</taxon>
        <taxon>Enterococcus</taxon>
    </lineage>
</organism>